<evidence type="ECO:0000313" key="13">
    <source>
        <dbReference type="EMBL" id="JAS57200.1"/>
    </source>
</evidence>
<keyword evidence="3 6" id="KW-0812">Transmembrane</keyword>
<keyword evidence="5 6" id="KW-0472">Membrane</keyword>
<evidence type="ECO:0000313" key="12">
    <source>
        <dbReference type="EMBL" id="JAS55401.1"/>
    </source>
</evidence>
<evidence type="ECO:0000256" key="2">
    <source>
        <dbReference type="ARBA" id="ARBA00006939"/>
    </source>
</evidence>
<dbReference type="Pfam" id="PF02535">
    <property type="entry name" value="Zip"/>
    <property type="match status" value="1"/>
</dbReference>
<evidence type="ECO:0000256" key="4">
    <source>
        <dbReference type="ARBA" id="ARBA00022989"/>
    </source>
</evidence>
<evidence type="ECO:0000256" key="6">
    <source>
        <dbReference type="SAM" id="Phobius"/>
    </source>
</evidence>
<dbReference type="EMBL" id="GECZ01011268">
    <property type="protein sequence ID" value="JAS58501.1"/>
    <property type="molecule type" value="Transcribed_RNA"/>
</dbReference>
<comment type="similarity">
    <text evidence="2">Belongs to the ZIP transporter (TC 2.A.5) family.</text>
</comment>
<evidence type="ECO:0000256" key="7">
    <source>
        <dbReference type="SAM" id="SignalP"/>
    </source>
</evidence>
<dbReference type="InterPro" id="IPR003689">
    <property type="entry name" value="ZIP"/>
</dbReference>
<protein>
    <recommendedName>
        <fullName evidence="17">Zinc transporter ZIP4 N-terminal domain-containing protein</fullName>
    </recommendedName>
</protein>
<dbReference type="EMBL" id="GECZ01029884">
    <property type="protein sequence ID" value="JAS39885.1"/>
    <property type="molecule type" value="Transcribed_RNA"/>
</dbReference>
<dbReference type="GO" id="GO:0030003">
    <property type="term" value="P:intracellular monoatomic cation homeostasis"/>
    <property type="evidence" value="ECO:0007669"/>
    <property type="project" value="TreeGrafter"/>
</dbReference>
<evidence type="ECO:0000313" key="15">
    <source>
        <dbReference type="EMBL" id="JAS61045.1"/>
    </source>
</evidence>
<feature type="chain" id="PRO_5008582512" description="Zinc transporter ZIP4 N-terminal domain-containing protein" evidence="7">
    <location>
        <begin position="19"/>
        <end position="478"/>
    </location>
</feature>
<dbReference type="EMBL" id="GECZ01017396">
    <property type="protein sequence ID" value="JAS52373.1"/>
    <property type="molecule type" value="Transcribed_RNA"/>
</dbReference>
<evidence type="ECO:0000256" key="1">
    <source>
        <dbReference type="ARBA" id="ARBA00004141"/>
    </source>
</evidence>
<evidence type="ECO:0000256" key="5">
    <source>
        <dbReference type="ARBA" id="ARBA00023136"/>
    </source>
</evidence>
<dbReference type="PANTHER" id="PTHR12191">
    <property type="entry name" value="SOLUTE CARRIER FAMILY 39"/>
    <property type="match status" value="1"/>
</dbReference>
<feature type="transmembrane region" description="Helical" evidence="6">
    <location>
        <begin position="418"/>
        <end position="437"/>
    </location>
</feature>
<dbReference type="EMBL" id="GECZ01008724">
    <property type="protein sequence ID" value="JAS61045.1"/>
    <property type="molecule type" value="Transcribed_RNA"/>
</dbReference>
<evidence type="ECO:0000256" key="3">
    <source>
        <dbReference type="ARBA" id="ARBA00022692"/>
    </source>
</evidence>
<proteinExistence type="inferred from homology"/>
<dbReference type="EMBL" id="GECZ01026048">
    <property type="protein sequence ID" value="JAS43721.1"/>
    <property type="molecule type" value="Transcribed_RNA"/>
</dbReference>
<dbReference type="EMBL" id="GECZ01012569">
    <property type="protein sequence ID" value="JAS57200.1"/>
    <property type="molecule type" value="Transcribed_RNA"/>
</dbReference>
<comment type="subcellular location">
    <subcellularLocation>
        <location evidence="1">Membrane</location>
        <topology evidence="1">Multi-pass membrane protein</topology>
    </subcellularLocation>
</comment>
<organism evidence="10">
    <name type="scientific">Cuerna arida</name>
    <dbReference type="NCBI Taxonomy" id="1464854"/>
    <lineage>
        <taxon>Eukaryota</taxon>
        <taxon>Metazoa</taxon>
        <taxon>Ecdysozoa</taxon>
        <taxon>Arthropoda</taxon>
        <taxon>Hexapoda</taxon>
        <taxon>Insecta</taxon>
        <taxon>Pterygota</taxon>
        <taxon>Neoptera</taxon>
        <taxon>Paraneoptera</taxon>
        <taxon>Hemiptera</taxon>
        <taxon>Auchenorrhyncha</taxon>
        <taxon>Membracoidea</taxon>
        <taxon>Cicadellidae</taxon>
        <taxon>Cicadellinae</taxon>
        <taxon>Proconiini</taxon>
        <taxon>Cuerna</taxon>
    </lineage>
</organism>
<dbReference type="AlphaFoldDB" id="A0A1B6F1J0"/>
<evidence type="ECO:0000313" key="16">
    <source>
        <dbReference type="EMBL" id="JAS62430.1"/>
    </source>
</evidence>
<evidence type="ECO:0000313" key="11">
    <source>
        <dbReference type="EMBL" id="JAS52373.1"/>
    </source>
</evidence>
<gene>
    <name evidence="16" type="ORF">g.42863</name>
    <name evidence="10" type="ORF">g.42867</name>
    <name evidence="14" type="ORF">g.42869</name>
    <name evidence="12" type="ORF">g.42871</name>
    <name evidence="11" type="ORF">g.42875</name>
    <name evidence="15" type="ORF">g.42877</name>
    <name evidence="13" type="ORF">g.42879</name>
    <name evidence="9" type="ORF">g.42881</name>
    <name evidence="8" type="ORF">g.42883</name>
</gene>
<dbReference type="GO" id="GO:0005886">
    <property type="term" value="C:plasma membrane"/>
    <property type="evidence" value="ECO:0007669"/>
    <property type="project" value="TreeGrafter"/>
</dbReference>
<dbReference type="InterPro" id="IPR050799">
    <property type="entry name" value="ZIP_Transporter"/>
</dbReference>
<evidence type="ECO:0000313" key="14">
    <source>
        <dbReference type="EMBL" id="JAS58501.1"/>
    </source>
</evidence>
<sequence length="478" mass="52160">MAKCSFFVCVVCLAVVTAEVLDHRFFLGQIIKKYGHNGTISYEGFERLYTNLGLGAPGSTADDQNLRLSRPDRDVSEFNSSQTHEELERLVAQHEEVFEPVNIPDPQHCLSPWDLLVVYGIAHAGNASLSPVSFLHLCPAIVYELDVRSCASTHQSDRIAHSHSHSHSHTSTIGSASHASWLFASLTILLISISGLLCVAVVPLLQKSFISQLISFLVALAVGTLLGDAFLHLVPHALESNSLEGHTSHTDSVLKTGLMFLTVVFFFTFESVLNIHRNREEDKRVQDKVTYVPMSSVKLNSSEKDTMVENGSQHTHSHHNHHDNNIALMVVMGDGLHNLTDGLAIGAAFSGGLAPGFATAVAVFTHELPHELGDFAVLIQAGMTVRKAIFYNLVSSVLSFLGTAVGLIIGNFGDSTRWIYAITAGSFIYIALSNLVPEINRQKASYWTILLRLSGILCGGGLMGCIALYEEDIHQMFL</sequence>
<feature type="transmembrane region" description="Helical" evidence="6">
    <location>
        <begin position="449"/>
        <end position="469"/>
    </location>
</feature>
<feature type="transmembrane region" description="Helical" evidence="6">
    <location>
        <begin position="181"/>
        <end position="202"/>
    </location>
</feature>
<feature type="signal peptide" evidence="7">
    <location>
        <begin position="1"/>
        <end position="18"/>
    </location>
</feature>
<dbReference type="PANTHER" id="PTHR12191:SF37">
    <property type="entry name" value="ZINC TRANSPORTER FOI"/>
    <property type="match status" value="1"/>
</dbReference>
<name>A0A1B6F1J0_9HEMI</name>
<feature type="transmembrane region" description="Helical" evidence="6">
    <location>
        <begin position="389"/>
        <end position="412"/>
    </location>
</feature>
<evidence type="ECO:0000313" key="8">
    <source>
        <dbReference type="EMBL" id="JAS39885.1"/>
    </source>
</evidence>
<dbReference type="GO" id="GO:0071578">
    <property type="term" value="P:zinc ion import across plasma membrane"/>
    <property type="evidence" value="ECO:0007669"/>
    <property type="project" value="TreeGrafter"/>
</dbReference>
<reference evidence="10" key="1">
    <citation type="submission" date="2015-11" db="EMBL/GenBank/DDBJ databases">
        <title>De novo transcriptome assembly of four potential Pierce s Disease insect vectors from Arizona vineyards.</title>
        <authorList>
            <person name="Tassone E.E."/>
        </authorList>
    </citation>
    <scope>NUCLEOTIDE SEQUENCE</scope>
</reference>
<keyword evidence="7" id="KW-0732">Signal</keyword>
<evidence type="ECO:0000313" key="9">
    <source>
        <dbReference type="EMBL" id="JAS43721.1"/>
    </source>
</evidence>
<accession>A0A1B6F1J0</accession>
<dbReference type="EMBL" id="GECZ01007339">
    <property type="protein sequence ID" value="JAS62430.1"/>
    <property type="molecule type" value="Transcribed_RNA"/>
</dbReference>
<feature type="transmembrane region" description="Helical" evidence="6">
    <location>
        <begin position="254"/>
        <end position="275"/>
    </location>
</feature>
<dbReference type="EMBL" id="GECZ01025808">
    <property type="protein sequence ID" value="JAS43961.1"/>
    <property type="molecule type" value="Transcribed_RNA"/>
</dbReference>
<keyword evidence="4 6" id="KW-1133">Transmembrane helix</keyword>
<dbReference type="EMBL" id="GECZ01014368">
    <property type="protein sequence ID" value="JAS55401.1"/>
    <property type="molecule type" value="Transcribed_RNA"/>
</dbReference>
<dbReference type="GO" id="GO:0140410">
    <property type="term" value="F:monoatomic cation:bicarbonate symporter activity"/>
    <property type="evidence" value="ECO:0007669"/>
    <property type="project" value="TreeGrafter"/>
</dbReference>
<evidence type="ECO:0000313" key="10">
    <source>
        <dbReference type="EMBL" id="JAS43961.1"/>
    </source>
</evidence>
<dbReference type="GO" id="GO:0005385">
    <property type="term" value="F:zinc ion transmembrane transporter activity"/>
    <property type="evidence" value="ECO:0007669"/>
    <property type="project" value="TreeGrafter"/>
</dbReference>
<evidence type="ECO:0008006" key="17">
    <source>
        <dbReference type="Google" id="ProtNLM"/>
    </source>
</evidence>
<feature type="transmembrane region" description="Helical" evidence="6">
    <location>
        <begin position="214"/>
        <end position="234"/>
    </location>
</feature>